<reference evidence="1" key="1">
    <citation type="submission" date="2020-08" db="EMBL/GenBank/DDBJ databases">
        <title>Multicomponent nature underlies the extraordinary mechanical properties of spider dragline silk.</title>
        <authorList>
            <person name="Kono N."/>
            <person name="Nakamura H."/>
            <person name="Mori M."/>
            <person name="Yoshida Y."/>
            <person name="Ohtoshi R."/>
            <person name="Malay A.D."/>
            <person name="Moran D.A.P."/>
            <person name="Tomita M."/>
            <person name="Numata K."/>
            <person name="Arakawa K."/>
        </authorList>
    </citation>
    <scope>NUCLEOTIDE SEQUENCE</scope>
</reference>
<name>A0A8X6TYD7_NEPPI</name>
<dbReference type="EMBL" id="BMAW01018697">
    <property type="protein sequence ID" value="GFT59618.1"/>
    <property type="molecule type" value="Genomic_DNA"/>
</dbReference>
<gene>
    <name evidence="1" type="ORF">NPIL_358841</name>
</gene>
<protein>
    <submittedName>
        <fullName evidence="1">Uncharacterized protein</fullName>
    </submittedName>
</protein>
<organism evidence="1 2">
    <name type="scientific">Nephila pilipes</name>
    <name type="common">Giant wood spider</name>
    <name type="synonym">Nephila maculata</name>
    <dbReference type="NCBI Taxonomy" id="299642"/>
    <lineage>
        <taxon>Eukaryota</taxon>
        <taxon>Metazoa</taxon>
        <taxon>Ecdysozoa</taxon>
        <taxon>Arthropoda</taxon>
        <taxon>Chelicerata</taxon>
        <taxon>Arachnida</taxon>
        <taxon>Araneae</taxon>
        <taxon>Araneomorphae</taxon>
        <taxon>Entelegynae</taxon>
        <taxon>Araneoidea</taxon>
        <taxon>Nephilidae</taxon>
        <taxon>Nephila</taxon>
    </lineage>
</organism>
<sequence>MLPRSTKDSGIIIVAEHQENLDITREFRINKDCVYKAPKGLIDKNPPYRGMTIDLNDGIINDDDLVQDAETQEDAVEAQGERERIIK</sequence>
<keyword evidence="2" id="KW-1185">Reference proteome</keyword>
<dbReference type="Proteomes" id="UP000887013">
    <property type="component" value="Unassembled WGS sequence"/>
</dbReference>
<comment type="caution">
    <text evidence="1">The sequence shown here is derived from an EMBL/GenBank/DDBJ whole genome shotgun (WGS) entry which is preliminary data.</text>
</comment>
<evidence type="ECO:0000313" key="2">
    <source>
        <dbReference type="Proteomes" id="UP000887013"/>
    </source>
</evidence>
<proteinExistence type="predicted"/>
<dbReference type="OrthoDB" id="416437at2759"/>
<dbReference type="AlphaFoldDB" id="A0A8X6TYD7"/>
<evidence type="ECO:0000313" key="1">
    <source>
        <dbReference type="EMBL" id="GFT59618.1"/>
    </source>
</evidence>
<accession>A0A8X6TYD7</accession>